<dbReference type="GO" id="GO:0031640">
    <property type="term" value="P:killing of cells of another organism"/>
    <property type="evidence" value="ECO:0007669"/>
    <property type="project" value="UniProtKB-KW"/>
</dbReference>
<sequence>MIFILFIISVHLLVAQSKVYDKCELGRELYEKYRFPLQDIPKYFTSNFKDRISPYKKRLSVLIKVWSSVPNCIFRSVPTGLCLVHWESAFDTNAVNKGSIPNSLDYGIFQINDDRWCQSPLRPSQNRCGISCERLKDDELADDVACLQHIIQERGLHEWMSYGLRCHGNTEEYFKNCDLTSRALNVGMKFNTEPQPFIRFNVKHIKEQPNLVKIRLGLTSQPKGFKVNVNAKEARFNLFSKFFGAHYKIKPFFSMHQYVTR</sequence>
<gene>
    <name evidence="8" type="primary">LYSC1_0</name>
    <name evidence="8" type="ORF">CDAR_314001</name>
</gene>
<keyword evidence="3" id="KW-0081">Bacteriolytic enzyme</keyword>
<dbReference type="EMBL" id="BPLQ01009501">
    <property type="protein sequence ID" value="GIY44342.1"/>
    <property type="molecule type" value="Genomic_DNA"/>
</dbReference>
<evidence type="ECO:0000313" key="8">
    <source>
        <dbReference type="EMBL" id="GIY44342.1"/>
    </source>
</evidence>
<keyword evidence="9" id="KW-1185">Reference proteome</keyword>
<feature type="signal peptide" evidence="6">
    <location>
        <begin position="1"/>
        <end position="17"/>
    </location>
</feature>
<dbReference type="SMART" id="SM00263">
    <property type="entry name" value="LYZ1"/>
    <property type="match status" value="1"/>
</dbReference>
<keyword evidence="3" id="KW-0929">Antimicrobial</keyword>
<dbReference type="PANTHER" id="PTHR11407">
    <property type="entry name" value="LYSOZYME C"/>
    <property type="match status" value="1"/>
</dbReference>
<dbReference type="InterPro" id="IPR019799">
    <property type="entry name" value="Glyco_hydro_22_CS"/>
</dbReference>
<dbReference type="Pfam" id="PF00062">
    <property type="entry name" value="Lys"/>
    <property type="match status" value="1"/>
</dbReference>
<proteinExistence type="predicted"/>
<comment type="caution">
    <text evidence="8">The sequence shown here is derived from an EMBL/GenBank/DDBJ whole genome shotgun (WGS) entry which is preliminary data.</text>
</comment>
<dbReference type="GO" id="GO:0003796">
    <property type="term" value="F:lysozyme activity"/>
    <property type="evidence" value="ECO:0007669"/>
    <property type="project" value="UniProtKB-EC"/>
</dbReference>
<dbReference type="SUPFAM" id="SSF53955">
    <property type="entry name" value="Lysozyme-like"/>
    <property type="match status" value="1"/>
</dbReference>
<evidence type="ECO:0000256" key="1">
    <source>
        <dbReference type="ARBA" id="ARBA00000632"/>
    </source>
</evidence>
<keyword evidence="5" id="KW-0378">Hydrolase</keyword>
<name>A0AAV4THG9_9ARAC</name>
<organism evidence="8 9">
    <name type="scientific">Caerostris darwini</name>
    <dbReference type="NCBI Taxonomy" id="1538125"/>
    <lineage>
        <taxon>Eukaryota</taxon>
        <taxon>Metazoa</taxon>
        <taxon>Ecdysozoa</taxon>
        <taxon>Arthropoda</taxon>
        <taxon>Chelicerata</taxon>
        <taxon>Arachnida</taxon>
        <taxon>Araneae</taxon>
        <taxon>Araneomorphae</taxon>
        <taxon>Entelegynae</taxon>
        <taxon>Araneoidea</taxon>
        <taxon>Araneidae</taxon>
        <taxon>Caerostris</taxon>
    </lineage>
</organism>
<keyword evidence="5" id="KW-0326">Glycosidase</keyword>
<evidence type="ECO:0000256" key="3">
    <source>
        <dbReference type="ARBA" id="ARBA00022638"/>
    </source>
</evidence>
<feature type="domain" description="Glycosyl hydrolases family 22 (GH22)" evidence="7">
    <location>
        <begin position="128"/>
        <end position="146"/>
    </location>
</feature>
<evidence type="ECO:0000256" key="4">
    <source>
        <dbReference type="ARBA" id="ARBA00023157"/>
    </source>
</evidence>
<keyword evidence="6" id="KW-0732">Signal</keyword>
<dbReference type="PROSITE" id="PS51348">
    <property type="entry name" value="GLYCOSYL_HYDROL_F22_2"/>
    <property type="match status" value="1"/>
</dbReference>
<dbReference type="PROSITE" id="PS00128">
    <property type="entry name" value="GLYCOSYL_HYDROL_F22_1"/>
    <property type="match status" value="1"/>
</dbReference>
<evidence type="ECO:0000256" key="5">
    <source>
        <dbReference type="ARBA" id="ARBA00023295"/>
    </source>
</evidence>
<keyword evidence="4" id="KW-1015">Disulfide bond</keyword>
<dbReference type="InterPro" id="IPR001916">
    <property type="entry name" value="Glyco_hydro_22"/>
</dbReference>
<evidence type="ECO:0000313" key="9">
    <source>
        <dbReference type="Proteomes" id="UP001054837"/>
    </source>
</evidence>
<dbReference type="GO" id="GO:0042742">
    <property type="term" value="P:defense response to bacterium"/>
    <property type="evidence" value="ECO:0007669"/>
    <property type="project" value="UniProtKB-KW"/>
</dbReference>
<evidence type="ECO:0000256" key="2">
    <source>
        <dbReference type="ARBA" id="ARBA00012732"/>
    </source>
</evidence>
<protein>
    <recommendedName>
        <fullName evidence="2">lysozyme</fullName>
        <ecNumber evidence="2">3.2.1.17</ecNumber>
    </recommendedName>
</protein>
<reference evidence="8 9" key="1">
    <citation type="submission" date="2021-06" db="EMBL/GenBank/DDBJ databases">
        <title>Caerostris darwini draft genome.</title>
        <authorList>
            <person name="Kono N."/>
            <person name="Arakawa K."/>
        </authorList>
    </citation>
    <scope>NUCLEOTIDE SEQUENCE [LARGE SCALE GENOMIC DNA]</scope>
</reference>
<evidence type="ECO:0000259" key="7">
    <source>
        <dbReference type="PROSITE" id="PS00128"/>
    </source>
</evidence>
<dbReference type="PANTHER" id="PTHR11407:SF63">
    <property type="entry name" value="LYSOZYME C"/>
    <property type="match status" value="1"/>
</dbReference>
<accession>A0AAV4THG9</accession>
<comment type="catalytic activity">
    <reaction evidence="1">
        <text>Hydrolysis of (1-&gt;4)-beta-linkages between N-acetylmuramic acid and N-acetyl-D-glucosamine residues in a peptidoglycan and between N-acetyl-D-glucosamine residues in chitodextrins.</text>
        <dbReference type="EC" id="3.2.1.17"/>
    </reaction>
</comment>
<dbReference type="InterPro" id="IPR023346">
    <property type="entry name" value="Lysozyme-like_dom_sf"/>
</dbReference>
<dbReference type="Proteomes" id="UP001054837">
    <property type="component" value="Unassembled WGS sequence"/>
</dbReference>
<feature type="chain" id="PRO_5043910113" description="lysozyme" evidence="6">
    <location>
        <begin position="18"/>
        <end position="261"/>
    </location>
</feature>
<dbReference type="Gene3D" id="1.10.530.10">
    <property type="match status" value="1"/>
</dbReference>
<dbReference type="EC" id="3.2.1.17" evidence="2"/>
<dbReference type="AlphaFoldDB" id="A0AAV4THG9"/>
<evidence type="ECO:0000256" key="6">
    <source>
        <dbReference type="SAM" id="SignalP"/>
    </source>
</evidence>